<feature type="transmembrane region" description="Helical" evidence="4">
    <location>
        <begin position="26"/>
        <end position="48"/>
    </location>
</feature>
<dbReference type="GO" id="GO:0005829">
    <property type="term" value="C:cytosol"/>
    <property type="evidence" value="ECO:0007669"/>
    <property type="project" value="TreeGrafter"/>
</dbReference>
<sequence length="588" mass="67487">MKRPFEFYTAQKELYKEKLTKTKKRLAGLSVLRILVFVATIAGVYFSFDQAKLPLIIGVAGIGLFLFLVSKYTDIQYEKNKLKELVSLNKRELKIKKDNFGFIEDGEEFSDPVHAYSNDVDLFGPGSFFQYLNRTVTNSGKEELARLLASNEIKDIDKKQEAIKELEQMPEWGQEFRATAALARTETPVPVILKWLKEYTPIIPGYMKTFAVIFSIISAGIISLAALSLVPEGVVIFWLVAGVFVVGRYLKKISHLSQQTSKVQDTFQQYHRLLMQIEKTSFTSDLLKEKYNEIHSDSKKASEIVRDFSKALDAFDQRNNIFFIIPANGFFLWDIFQVRRMEKWIVNYKDRVEKWFEVIAFFDAQISLANFAFNHPDYTYPKLNTNGNTQIKRLGHPLVDEEKLVRNNFEMETGQFFVITGANMAGKSTFLRTVSLHHIMANTGLPVCAEVSEYAPTKLITSMRTSDSLSDDESYFFSELKRLKFIVEKIQKETYFIVLDEILKGTNSKDKATGSRRFLEKLTESNSTGIIATHDLSLCKVAEAYTGVENYYFDAYIQNDELSFDYKFKEGICQNMNASFLLEKMGIV</sequence>
<dbReference type="AlphaFoldDB" id="A0A6P0UQU1"/>
<comment type="caution">
    <text evidence="6">The sequence shown here is derived from an EMBL/GenBank/DDBJ whole genome shotgun (WGS) entry which is preliminary data.</text>
</comment>
<dbReference type="EMBL" id="JAABOO010000001">
    <property type="protein sequence ID" value="NER12776.1"/>
    <property type="molecule type" value="Genomic_DNA"/>
</dbReference>
<evidence type="ECO:0000256" key="3">
    <source>
        <dbReference type="ARBA" id="ARBA00023125"/>
    </source>
</evidence>
<name>A0A6P0UQU1_9FLAO</name>
<dbReference type="Proteomes" id="UP000468581">
    <property type="component" value="Unassembled WGS sequence"/>
</dbReference>
<dbReference type="InterPro" id="IPR027417">
    <property type="entry name" value="P-loop_NTPase"/>
</dbReference>
<dbReference type="GO" id="GO:0006298">
    <property type="term" value="P:mismatch repair"/>
    <property type="evidence" value="ECO:0007669"/>
    <property type="project" value="InterPro"/>
</dbReference>
<feature type="transmembrane region" description="Helical" evidence="4">
    <location>
        <begin position="54"/>
        <end position="73"/>
    </location>
</feature>
<keyword evidence="7" id="KW-1185">Reference proteome</keyword>
<keyword evidence="2" id="KW-0067">ATP-binding</keyword>
<evidence type="ECO:0000313" key="6">
    <source>
        <dbReference type="EMBL" id="NER12776.1"/>
    </source>
</evidence>
<accession>A0A6P0UQU1</accession>
<organism evidence="6 7">
    <name type="scientific">Leptobacterium flavescens</name>
    <dbReference type="NCBI Taxonomy" id="472055"/>
    <lineage>
        <taxon>Bacteria</taxon>
        <taxon>Pseudomonadati</taxon>
        <taxon>Bacteroidota</taxon>
        <taxon>Flavobacteriia</taxon>
        <taxon>Flavobacteriales</taxon>
        <taxon>Flavobacteriaceae</taxon>
        <taxon>Leptobacterium</taxon>
    </lineage>
</organism>
<dbReference type="GO" id="GO:0140664">
    <property type="term" value="F:ATP-dependent DNA damage sensor activity"/>
    <property type="evidence" value="ECO:0007669"/>
    <property type="project" value="InterPro"/>
</dbReference>
<evidence type="ECO:0000259" key="5">
    <source>
        <dbReference type="SMART" id="SM00534"/>
    </source>
</evidence>
<dbReference type="RefSeq" id="WP_163605786.1">
    <property type="nucleotide sequence ID" value="NZ_JAABOO010000001.1"/>
</dbReference>
<dbReference type="Pfam" id="PF00488">
    <property type="entry name" value="MutS_V"/>
    <property type="match status" value="1"/>
</dbReference>
<dbReference type="SMART" id="SM00534">
    <property type="entry name" value="MUTSac"/>
    <property type="match status" value="1"/>
</dbReference>
<evidence type="ECO:0000256" key="2">
    <source>
        <dbReference type="ARBA" id="ARBA00022840"/>
    </source>
</evidence>
<protein>
    <submittedName>
        <fullName evidence="6">DNA mismatch repair protein MutS</fullName>
    </submittedName>
</protein>
<keyword evidence="1" id="KW-0547">Nucleotide-binding</keyword>
<proteinExistence type="predicted"/>
<feature type="domain" description="DNA mismatch repair proteins mutS family" evidence="5">
    <location>
        <begin position="414"/>
        <end position="586"/>
    </location>
</feature>
<keyword evidence="4" id="KW-1133">Transmembrane helix</keyword>
<dbReference type="Gene3D" id="1.10.1420.10">
    <property type="match status" value="1"/>
</dbReference>
<dbReference type="InterPro" id="IPR045076">
    <property type="entry name" value="MutS"/>
</dbReference>
<dbReference type="PANTHER" id="PTHR11361:SF99">
    <property type="entry name" value="DNA MISMATCH REPAIR PROTEIN"/>
    <property type="match status" value="1"/>
</dbReference>
<keyword evidence="4" id="KW-0472">Membrane</keyword>
<dbReference type="Gene3D" id="3.40.50.300">
    <property type="entry name" value="P-loop containing nucleotide triphosphate hydrolases"/>
    <property type="match status" value="1"/>
</dbReference>
<keyword evidence="3" id="KW-0238">DNA-binding</keyword>
<dbReference type="InterPro" id="IPR000432">
    <property type="entry name" value="DNA_mismatch_repair_MutS_C"/>
</dbReference>
<dbReference type="SUPFAM" id="SSF48334">
    <property type="entry name" value="DNA repair protein MutS, domain III"/>
    <property type="match status" value="1"/>
</dbReference>
<feature type="transmembrane region" description="Helical" evidence="4">
    <location>
        <begin position="206"/>
        <end position="227"/>
    </location>
</feature>
<reference evidence="6 7" key="1">
    <citation type="submission" date="2020-01" db="EMBL/GenBank/DDBJ databases">
        <title>Leptobacterium flavescens.</title>
        <authorList>
            <person name="Wang G."/>
        </authorList>
    </citation>
    <scope>NUCLEOTIDE SEQUENCE [LARGE SCALE GENOMIC DNA]</scope>
    <source>
        <strain evidence="6 7">KCTC 22160</strain>
    </source>
</reference>
<evidence type="ECO:0000256" key="4">
    <source>
        <dbReference type="SAM" id="Phobius"/>
    </source>
</evidence>
<dbReference type="GO" id="GO:0030983">
    <property type="term" value="F:mismatched DNA binding"/>
    <property type="evidence" value="ECO:0007669"/>
    <property type="project" value="InterPro"/>
</dbReference>
<keyword evidence="4" id="KW-0812">Transmembrane</keyword>
<gene>
    <name evidence="6" type="ORF">GWK08_04950</name>
</gene>
<dbReference type="PANTHER" id="PTHR11361">
    <property type="entry name" value="DNA MISMATCH REPAIR PROTEIN MUTS FAMILY MEMBER"/>
    <property type="match status" value="1"/>
</dbReference>
<evidence type="ECO:0000256" key="1">
    <source>
        <dbReference type="ARBA" id="ARBA00022741"/>
    </source>
</evidence>
<evidence type="ECO:0000313" key="7">
    <source>
        <dbReference type="Proteomes" id="UP000468581"/>
    </source>
</evidence>
<dbReference type="SUPFAM" id="SSF52540">
    <property type="entry name" value="P-loop containing nucleoside triphosphate hydrolases"/>
    <property type="match status" value="1"/>
</dbReference>
<dbReference type="GO" id="GO:0005524">
    <property type="term" value="F:ATP binding"/>
    <property type="evidence" value="ECO:0007669"/>
    <property type="project" value="UniProtKB-KW"/>
</dbReference>
<dbReference type="InterPro" id="IPR036187">
    <property type="entry name" value="DNA_mismatch_repair_MutS_sf"/>
</dbReference>
<feature type="transmembrane region" description="Helical" evidence="4">
    <location>
        <begin position="233"/>
        <end position="250"/>
    </location>
</feature>